<dbReference type="Proteomes" id="UP000009309">
    <property type="component" value="Unassembled WGS sequence"/>
</dbReference>
<dbReference type="EMBL" id="CAIT01000010">
    <property type="protein sequence ID" value="CCH56975.1"/>
    <property type="molecule type" value="Genomic_DNA"/>
</dbReference>
<feature type="transmembrane region" description="Helical" evidence="1">
    <location>
        <begin position="195"/>
        <end position="227"/>
    </location>
</feature>
<protein>
    <recommendedName>
        <fullName evidence="4">Transmembrane protein</fullName>
    </recommendedName>
</protein>
<proteinExistence type="predicted"/>
<feature type="transmembrane region" description="Helical" evidence="1">
    <location>
        <begin position="30"/>
        <end position="49"/>
    </location>
</feature>
<evidence type="ECO:0000313" key="2">
    <source>
        <dbReference type="EMBL" id="CCH56975.1"/>
    </source>
</evidence>
<organism evidence="2 3">
    <name type="scientific">Fibrisoma limi BUZ 3</name>
    <dbReference type="NCBI Taxonomy" id="1185876"/>
    <lineage>
        <taxon>Bacteria</taxon>
        <taxon>Pseudomonadati</taxon>
        <taxon>Bacteroidota</taxon>
        <taxon>Cytophagia</taxon>
        <taxon>Cytophagales</taxon>
        <taxon>Spirosomataceae</taxon>
        <taxon>Fibrisoma</taxon>
    </lineage>
</organism>
<evidence type="ECO:0008006" key="4">
    <source>
        <dbReference type="Google" id="ProtNLM"/>
    </source>
</evidence>
<keyword evidence="1" id="KW-1133">Transmembrane helix</keyword>
<dbReference type="RefSeq" id="WP_009285536.1">
    <property type="nucleotide sequence ID" value="NZ_CAIT01000010.1"/>
</dbReference>
<dbReference type="OrthoDB" id="177982at2"/>
<keyword evidence="1" id="KW-0812">Transmembrane</keyword>
<evidence type="ECO:0000256" key="1">
    <source>
        <dbReference type="SAM" id="Phobius"/>
    </source>
</evidence>
<feature type="transmembrane region" description="Helical" evidence="1">
    <location>
        <begin position="142"/>
        <end position="163"/>
    </location>
</feature>
<accession>I2GSU6</accession>
<reference evidence="2 3" key="1">
    <citation type="journal article" date="2012" name="J. Bacteriol.">
        <title>Genome Sequence of the Filamentous Bacterium Fibrisoma limi BUZ 3T.</title>
        <authorList>
            <person name="Filippini M."/>
            <person name="Qi W."/>
            <person name="Jaenicke S."/>
            <person name="Goesmann A."/>
            <person name="Smits T.H."/>
            <person name="Bagheri H.C."/>
        </authorList>
    </citation>
    <scope>NUCLEOTIDE SEQUENCE [LARGE SCALE GENOMIC DNA]</scope>
    <source>
        <strain evidence="3">BUZ 3T</strain>
    </source>
</reference>
<feature type="transmembrane region" description="Helical" evidence="1">
    <location>
        <begin position="363"/>
        <end position="384"/>
    </location>
</feature>
<gene>
    <name evidence="2" type="ORF">BN8_06366</name>
</gene>
<feature type="transmembrane region" description="Helical" evidence="1">
    <location>
        <begin position="297"/>
        <end position="317"/>
    </location>
</feature>
<keyword evidence="3" id="KW-1185">Reference proteome</keyword>
<name>I2GSU6_9BACT</name>
<feature type="transmembrane region" description="Helical" evidence="1">
    <location>
        <begin position="324"/>
        <end position="343"/>
    </location>
</feature>
<dbReference type="AlphaFoldDB" id="I2GSU6"/>
<feature type="transmembrane region" description="Helical" evidence="1">
    <location>
        <begin position="274"/>
        <end position="291"/>
    </location>
</feature>
<evidence type="ECO:0000313" key="3">
    <source>
        <dbReference type="Proteomes" id="UP000009309"/>
    </source>
</evidence>
<feature type="transmembrane region" description="Helical" evidence="1">
    <location>
        <begin position="101"/>
        <end position="121"/>
    </location>
</feature>
<sequence length="407" mass="47441">MSDDFISKSLFWSKNQIFCPPKYKPTFWQIILFFFAPISVIFCISLLAVDIPFYDQWRFIQLIHLAKTNKLTIIDLWAQHNEHRCIFPKLIMLIFAHWTHWNIRVEIFANIILAVVTLLVLCKAATKQFSEVGKSAKPLKPYTLYTAFSVLIFSLAQVENWMWGWQMTVFMNILCTISGFYVLCLTPFNRNLSWLVAFACGVIATYSFANGLLYWFISFGVLLVSFIKNRHWSILHIISWSIGTVAILYSYFYDFKSIGHHPPLAYALKHPHKFIIYFNTYLGTSIFRFLLHPVNEVQILIIFLIGSAGLAVGLTFLIRYWHKLGLNSTTFLFWNCLFIYALLSDFVTASARCGFGLLQATSSRYVTISNLYWIWLVVVLYFLIRQNLLRLSNKILFSFFLSVFCLC</sequence>
<feature type="transmembrane region" description="Helical" evidence="1">
    <location>
        <begin position="169"/>
        <end position="188"/>
    </location>
</feature>
<keyword evidence="1" id="KW-0472">Membrane</keyword>
<feature type="transmembrane region" description="Helical" evidence="1">
    <location>
        <begin position="233"/>
        <end position="253"/>
    </location>
</feature>
<comment type="caution">
    <text evidence="2">The sequence shown here is derived from an EMBL/GenBank/DDBJ whole genome shotgun (WGS) entry which is preliminary data.</text>
</comment>